<keyword evidence="4" id="KW-1185">Reference proteome</keyword>
<evidence type="ECO:0000313" key="4">
    <source>
        <dbReference type="Proteomes" id="UP000033103"/>
    </source>
</evidence>
<dbReference type="PATRIC" id="fig|1069640.6.peg.62"/>
<name>A0A0E3ZAT0_9FUSO</name>
<feature type="domain" description="Integrase catalytic" evidence="2">
    <location>
        <begin position="161"/>
        <end position="337"/>
    </location>
</feature>
<proteinExistence type="predicted"/>
<accession>A0A0E3ZAT0</accession>
<dbReference type="Gene3D" id="3.30.420.10">
    <property type="entry name" value="Ribonuclease H-like superfamily/Ribonuclease H"/>
    <property type="match status" value="1"/>
</dbReference>
<dbReference type="InterPro" id="IPR036397">
    <property type="entry name" value="RNaseH_sf"/>
</dbReference>
<reference evidence="3 4" key="1">
    <citation type="journal article" date="2012" name="BMC Genomics">
        <title>Genomic sequence analysis and characterization of Sneathia amnii sp. nov.</title>
        <authorList>
            <consortium name="Vaginal Microbiome Consortium (additional members)"/>
            <person name="Harwich M.D.Jr."/>
            <person name="Serrano M.G."/>
            <person name="Fettweis J.M."/>
            <person name="Alves J.M."/>
            <person name="Reimers M.A."/>
            <person name="Buck G.A."/>
            <person name="Jefferson K.K."/>
        </authorList>
    </citation>
    <scope>NUCLEOTIDE SEQUENCE [LARGE SCALE GENOMIC DNA]</scope>
    <source>
        <strain evidence="3 4">SN35</strain>
    </source>
</reference>
<dbReference type="PROSITE" id="PS50994">
    <property type="entry name" value="INTEGRASE"/>
    <property type="match status" value="1"/>
</dbReference>
<dbReference type="SUPFAM" id="SSF46689">
    <property type="entry name" value="Homeodomain-like"/>
    <property type="match status" value="1"/>
</dbReference>
<dbReference type="InterPro" id="IPR012337">
    <property type="entry name" value="RNaseH-like_sf"/>
</dbReference>
<feature type="coiled-coil region" evidence="1">
    <location>
        <begin position="125"/>
        <end position="161"/>
    </location>
</feature>
<dbReference type="EMBL" id="CP011280">
    <property type="protein sequence ID" value="AKC96107.1"/>
    <property type="molecule type" value="Genomic_DNA"/>
</dbReference>
<evidence type="ECO:0000256" key="1">
    <source>
        <dbReference type="SAM" id="Coils"/>
    </source>
</evidence>
<evidence type="ECO:0000313" key="3">
    <source>
        <dbReference type="EMBL" id="AKC96107.1"/>
    </source>
</evidence>
<organism evidence="3 4">
    <name type="scientific">Sneathia vaginalis</name>
    <dbReference type="NCBI Taxonomy" id="187101"/>
    <lineage>
        <taxon>Bacteria</taxon>
        <taxon>Fusobacteriati</taxon>
        <taxon>Fusobacteriota</taxon>
        <taxon>Fusobacteriia</taxon>
        <taxon>Fusobacteriales</taxon>
        <taxon>Leptotrichiaceae</taxon>
        <taxon>Sneathia</taxon>
    </lineage>
</organism>
<dbReference type="GO" id="GO:0015074">
    <property type="term" value="P:DNA integration"/>
    <property type="evidence" value="ECO:0007669"/>
    <property type="project" value="InterPro"/>
</dbReference>
<gene>
    <name evidence="3" type="ORF">VC03_00355</name>
</gene>
<dbReference type="SUPFAM" id="SSF53098">
    <property type="entry name" value="Ribonuclease H-like"/>
    <property type="match status" value="1"/>
</dbReference>
<dbReference type="HOGENOM" id="CLU_041517_0_1_0"/>
<dbReference type="KEGG" id="sns:VC03_00355"/>
<keyword evidence="1" id="KW-0175">Coiled coil</keyword>
<evidence type="ECO:0000259" key="2">
    <source>
        <dbReference type="PROSITE" id="PS50994"/>
    </source>
</evidence>
<dbReference type="GO" id="GO:0003676">
    <property type="term" value="F:nucleic acid binding"/>
    <property type="evidence" value="ECO:0007669"/>
    <property type="project" value="InterPro"/>
</dbReference>
<dbReference type="InterPro" id="IPR047797">
    <property type="entry name" value="ISNCY_transpos"/>
</dbReference>
<dbReference type="STRING" id="187101.VC03_00355"/>
<dbReference type="InterPro" id="IPR009057">
    <property type="entry name" value="Homeodomain-like_sf"/>
</dbReference>
<dbReference type="Proteomes" id="UP000033103">
    <property type="component" value="Chromosome"/>
</dbReference>
<dbReference type="InterPro" id="IPR001584">
    <property type="entry name" value="Integrase_cat-core"/>
</dbReference>
<dbReference type="NCBIfam" id="NF033594">
    <property type="entry name" value="transpos_ISNCY_2"/>
    <property type="match status" value="1"/>
</dbReference>
<sequence length="468" mass="54960">MNENIKYEAIKKLVETNGNKRRCAIKLNCSLRTVQRLVKAYKEKGKDAFAHKNRGVPSKFKTPDNIKSLIIELFKKYNEGSMILSVKHLKDLLAENYEIKISTTTIHTILKENYLISKCATKKNKRQLKEMLKNKIKDNSNSEERKEIEKKVEELERFETHPTRPRVKYAGELIQMDASSYEWFGGIKTHLHVAIDDSTKMIVGAYFDTEETLNGYYNVFNQILKEYGIPHKFLTDKRTVFEYKRKDSPIDKEYMTNFSYACFKLGVKIETTSVAEAKGRVERLNHTLQLRIPIDFKIAGITTIEEANQFIIPYLKKLCNIFDYNIKTSESIFEKNITDEEINIYLSKVCERTIDRGNIIHFNKKKYCPINENLEKVYLKPKTKVLFLEIFNKEEIILVEDKVYNLIEIDEKEVNSKEFDLDIQEEPKKERKIYRPPANHPWKQASYQAYLNKLKSKKGEKALLKKQG</sequence>
<dbReference type="AlphaFoldDB" id="A0A0E3ZAT0"/>
<protein>
    <recommendedName>
        <fullName evidence="2">Integrase catalytic domain-containing protein</fullName>
    </recommendedName>
</protein>